<sequence length="784" mass="84681">MQRRWYSCFINVLSAVSILSTSTCGDTINVTFDRTVTNANNCDFSGYIQQQILHWEAVDLCGNVASMTVTINLIDNQAPVLIGVPSLACIDDPSLANIDAIDNCGEAHVRFWDNTIPNPCGAGTAIRRTYEAYDDCGNMARDTAILIPNDLAKPNLEFVNPMLDSLGIGEIILLNCAAHDQQMTLFGTQDVVSNDSCTGPVKLSFEEKLLSSGDCSAGSNVALMQLLWTATDVCGNLSTLTAIASIEDKTGPVFVDFRAVVSVGCNDSLPVYVASDNCGSVTITTSDRYFYSNCPTKYSIEREVTATDPCGNATVAFQTINVGGSGPVITGLKEEICDDLSIPDVTAFDECAGVPVEVTMVQDTLQEACRGLVIQRIWTAVDACGDTTTIIQHIYVGDTIAPVILIPSYSILFQFLDVNHNVVYLSQEELMKKIAAFDENTIFVSDDCGLVIIPVFTYVVTHDDCLLTGYTEHRVYTWVATDACGNSSSLTIIIDIIDDTPPVITGVPNDTTIVCAPLPVVPVVVADDTSITVVFTESISPDNGTGIFIVTRTWTATDACGNITVVVQHIKWIPNSLLTCNINVPAQVECNSHDVIITSDVTGGTGPFTYVWQIVGNKCFIQGGQGSPVITIYMGWEDVKIILTVTDANGCVSMCMYVLHCLEPGELPFTSNTGFADPETDSNTISLAPASVLNQEEGIYLKDLKLWPNPAKGTVNLSFASSVKQEVVFSFVNFLGQVMMSERMDVQKGMNSRTIDIDQIAGGSYLMEVKSEKEMLTKVVVIMP</sequence>
<keyword evidence="1" id="KW-0732">Signal</keyword>
<name>A0A9D7SXL6_9BACT</name>
<protein>
    <submittedName>
        <fullName evidence="3">T9SS type A sorting domain-containing protein</fullName>
    </submittedName>
</protein>
<feature type="chain" id="PRO_5039403144" evidence="1">
    <location>
        <begin position="26"/>
        <end position="784"/>
    </location>
</feature>
<reference evidence="3 4" key="1">
    <citation type="submission" date="2020-10" db="EMBL/GenBank/DDBJ databases">
        <title>Connecting structure to function with the recovery of over 1000 high-quality activated sludge metagenome-assembled genomes encoding full-length rRNA genes using long-read sequencing.</title>
        <authorList>
            <person name="Singleton C.M."/>
            <person name="Petriglieri F."/>
            <person name="Kristensen J.M."/>
            <person name="Kirkegaard R.H."/>
            <person name="Michaelsen T.Y."/>
            <person name="Andersen M.H."/>
            <person name="Karst S.M."/>
            <person name="Dueholm M.S."/>
            <person name="Nielsen P.H."/>
            <person name="Albertsen M."/>
        </authorList>
    </citation>
    <scope>NUCLEOTIDE SEQUENCE [LARGE SCALE GENOMIC DNA]</scope>
    <source>
        <strain evidence="3">Ribe_18-Q3-R11-54_MAXAC.273</strain>
    </source>
</reference>
<dbReference type="InterPro" id="IPR026444">
    <property type="entry name" value="Secre_tail"/>
</dbReference>
<evidence type="ECO:0000256" key="1">
    <source>
        <dbReference type="SAM" id="SignalP"/>
    </source>
</evidence>
<gene>
    <name evidence="3" type="ORF">IPP15_22610</name>
</gene>
<evidence type="ECO:0000259" key="2">
    <source>
        <dbReference type="Pfam" id="PF18962"/>
    </source>
</evidence>
<feature type="domain" description="Secretion system C-terminal sorting" evidence="2">
    <location>
        <begin position="706"/>
        <end position="781"/>
    </location>
</feature>
<dbReference type="EMBL" id="JADKGY010000033">
    <property type="protein sequence ID" value="MBK9985113.1"/>
    <property type="molecule type" value="Genomic_DNA"/>
</dbReference>
<evidence type="ECO:0000313" key="3">
    <source>
        <dbReference type="EMBL" id="MBK9985113.1"/>
    </source>
</evidence>
<proteinExistence type="predicted"/>
<feature type="signal peptide" evidence="1">
    <location>
        <begin position="1"/>
        <end position="25"/>
    </location>
</feature>
<dbReference type="AlphaFoldDB" id="A0A9D7SXL6"/>
<dbReference type="Proteomes" id="UP000808337">
    <property type="component" value="Unassembled WGS sequence"/>
</dbReference>
<evidence type="ECO:0000313" key="4">
    <source>
        <dbReference type="Proteomes" id="UP000808337"/>
    </source>
</evidence>
<dbReference type="Pfam" id="PF18962">
    <property type="entry name" value="Por_Secre_tail"/>
    <property type="match status" value="1"/>
</dbReference>
<dbReference type="NCBIfam" id="TIGR04183">
    <property type="entry name" value="Por_Secre_tail"/>
    <property type="match status" value="1"/>
</dbReference>
<accession>A0A9D7SXL6</accession>
<organism evidence="3 4">
    <name type="scientific">Candidatus Opimibacter skivensis</name>
    <dbReference type="NCBI Taxonomy" id="2982028"/>
    <lineage>
        <taxon>Bacteria</taxon>
        <taxon>Pseudomonadati</taxon>
        <taxon>Bacteroidota</taxon>
        <taxon>Saprospiria</taxon>
        <taxon>Saprospirales</taxon>
        <taxon>Saprospiraceae</taxon>
        <taxon>Candidatus Opimibacter</taxon>
    </lineage>
</organism>
<comment type="caution">
    <text evidence="3">The sequence shown here is derived from an EMBL/GenBank/DDBJ whole genome shotgun (WGS) entry which is preliminary data.</text>
</comment>